<proteinExistence type="predicted"/>
<accession>A0AAN1WJ78</accession>
<dbReference type="AlphaFoldDB" id="A0AAN1WJ78"/>
<dbReference type="Proteomes" id="UP001320119">
    <property type="component" value="Chromosome"/>
</dbReference>
<organism evidence="2 3">
    <name type="scientific">Marinagarivorans cellulosilyticus</name>
    <dbReference type="NCBI Taxonomy" id="2721545"/>
    <lineage>
        <taxon>Bacteria</taxon>
        <taxon>Pseudomonadati</taxon>
        <taxon>Pseudomonadota</taxon>
        <taxon>Gammaproteobacteria</taxon>
        <taxon>Cellvibrionales</taxon>
        <taxon>Cellvibrionaceae</taxon>
        <taxon>Marinagarivorans</taxon>
    </lineage>
</organism>
<sequence length="184" mass="20407">MTTAAPQSMPQPTGSSLDPQMQAQIKAQMVDIIEPSAIGIWPLAWGWWALIALAIAGISVTTVLIIQRQKRNRYRRQALKTLQDQRFDNALSQSQFLMRLSKQVALAAYPQERQHIASLSGERWLQWLNGKTAAPLFNTASAKQWQACLYAPGTQQAPDNALTIALKAWIKNHRAQPKGGAAHV</sequence>
<feature type="transmembrane region" description="Helical" evidence="1">
    <location>
        <begin position="45"/>
        <end position="66"/>
    </location>
</feature>
<dbReference type="Pfam" id="PF14316">
    <property type="entry name" value="DUF4381"/>
    <property type="match status" value="1"/>
</dbReference>
<reference evidence="2 3" key="1">
    <citation type="journal article" date="2022" name="IScience">
        <title>An ultrasensitive nanofiber-based assay for enzymatic hydrolysis and deep-sea microbial degradation of cellulose.</title>
        <authorList>
            <person name="Tsudome M."/>
            <person name="Tachioka M."/>
            <person name="Miyazaki M."/>
            <person name="Uchimura K."/>
            <person name="Tsuda M."/>
            <person name="Takaki Y."/>
            <person name="Deguchi S."/>
        </authorList>
    </citation>
    <scope>NUCLEOTIDE SEQUENCE [LARGE SCALE GENOMIC DNA]</scope>
    <source>
        <strain evidence="2 3">GE09</strain>
    </source>
</reference>
<dbReference type="InterPro" id="IPR025489">
    <property type="entry name" value="DUF4381"/>
</dbReference>
<evidence type="ECO:0008006" key="4">
    <source>
        <dbReference type="Google" id="ProtNLM"/>
    </source>
</evidence>
<dbReference type="RefSeq" id="WP_236983029.1">
    <property type="nucleotide sequence ID" value="NZ_AP023086.1"/>
</dbReference>
<gene>
    <name evidence="2" type="ORF">MARGE09_P2773</name>
</gene>
<keyword evidence="1" id="KW-0812">Transmembrane</keyword>
<name>A0AAN1WJ78_9GAMM</name>
<evidence type="ECO:0000313" key="3">
    <source>
        <dbReference type="Proteomes" id="UP001320119"/>
    </source>
</evidence>
<evidence type="ECO:0000313" key="2">
    <source>
        <dbReference type="EMBL" id="BCD98572.1"/>
    </source>
</evidence>
<dbReference type="EMBL" id="AP023086">
    <property type="protein sequence ID" value="BCD98572.1"/>
    <property type="molecule type" value="Genomic_DNA"/>
</dbReference>
<keyword evidence="1" id="KW-1133">Transmembrane helix</keyword>
<evidence type="ECO:0000256" key="1">
    <source>
        <dbReference type="SAM" id="Phobius"/>
    </source>
</evidence>
<keyword evidence="3" id="KW-1185">Reference proteome</keyword>
<protein>
    <recommendedName>
        <fullName evidence="4">DUF4381 domain-containing protein</fullName>
    </recommendedName>
</protein>
<keyword evidence="1" id="KW-0472">Membrane</keyword>
<dbReference type="KEGG" id="marq:MARGE09_P2773"/>